<protein>
    <submittedName>
        <fullName evidence="3">Mlp family lipoprotein</fullName>
    </submittedName>
</protein>
<keyword evidence="3" id="KW-0614">Plasmid</keyword>
<geneLocation type="plasmid" evidence="3">
    <name>unnamed</name>
</geneLocation>
<evidence type="ECO:0000256" key="1">
    <source>
        <dbReference type="SAM" id="Phobius"/>
    </source>
</evidence>
<sequence length="221" mass="25536">MKKSIYYLIFGITLCGITLTLYYCKNNNPITKKNSSINDSNGTQYGDITLNDVEQNQFNILKVAFDKTNEKANNYTNQINNGIFQMTIKGPRTIERIRNKYPGFSKWLSKNIPKQKELANAFASAYNFIEKKRKIHAPDKTLEQYISNAIDCSFDHSCNNKNNIKNYGFSDTDDNLTSTFFTNILINITVKDTNEEMFNVLKENLTNEIVDSPLYLLKNWQ</sequence>
<keyword evidence="1" id="KW-0472">Membrane</keyword>
<organism evidence="3">
    <name type="scientific">Borrelia miyamotoi</name>
    <dbReference type="NCBI Taxonomy" id="47466"/>
    <lineage>
        <taxon>Bacteria</taxon>
        <taxon>Pseudomonadati</taxon>
        <taxon>Spirochaetota</taxon>
        <taxon>Spirochaetia</taxon>
        <taxon>Spirochaetales</taxon>
        <taxon>Borreliaceae</taxon>
        <taxon>Borrelia</taxon>
    </lineage>
</organism>
<dbReference type="EMBL" id="CP044826">
    <property type="protein sequence ID" value="QFP48761.1"/>
    <property type="molecule type" value="Genomic_DNA"/>
</dbReference>
<keyword evidence="1" id="KW-1133">Transmembrane helix</keyword>
<feature type="transmembrane region" description="Helical" evidence="1">
    <location>
        <begin position="6"/>
        <end position="24"/>
    </location>
</feature>
<keyword evidence="3" id="KW-0449">Lipoprotein</keyword>
<dbReference type="EMBL" id="CP044666">
    <property type="protein sequence ID" value="QFP42615.1"/>
    <property type="molecule type" value="Genomic_DNA"/>
</dbReference>
<name>A0A5P8AV22_9SPIR</name>
<reference evidence="3" key="1">
    <citation type="submission" date="2019-10" db="EMBL/GenBank/DDBJ databases">
        <title>Whole genome sequencing of Borrelia miyamotoi strains isolated in Europe.</title>
        <authorList>
            <person name="Sprong H."/>
            <person name="Azagi T."/>
            <person name="Kuleshov K.V."/>
            <person name="Platonov A.E."/>
            <person name="Hoornstra D."/>
            <person name="Hovius J.W."/>
        </authorList>
    </citation>
    <scope>NUCLEOTIDE SEQUENCE</scope>
    <source>
        <strain evidence="3">NL-IR-1</strain>
        <strain evidence="2">NL-IR-2</strain>
        <plasmid evidence="3">unnamed</plasmid>
    </source>
</reference>
<accession>A0A5P8AV22</accession>
<evidence type="ECO:0000313" key="3">
    <source>
        <dbReference type="EMBL" id="QFP48761.1"/>
    </source>
</evidence>
<dbReference type="AlphaFoldDB" id="A0A5P8AV22"/>
<dbReference type="RefSeq" id="WP_152301301.1">
    <property type="nucleotide sequence ID" value="NZ_CP044666.1"/>
</dbReference>
<proteinExistence type="predicted"/>
<evidence type="ECO:0000313" key="2">
    <source>
        <dbReference type="EMBL" id="QFP42615.1"/>
    </source>
</evidence>
<keyword evidence="1" id="KW-0812">Transmembrane</keyword>
<gene>
    <name evidence="2" type="ORF">F9Y90_05880</name>
    <name evidence="3" type="ORF">F9Y91_06020</name>
</gene>